<reference evidence="1 2" key="1">
    <citation type="journal article" date="2015" name="Environ. Microbiol.">
        <title>Genome analyses suggest the presence of polyploidy and recent human-driven expansions in eight global populations of the honeybee pathogen Nosema ceranae.</title>
        <authorList>
            <person name="Pelin A."/>
            <person name="Selman M."/>
            <person name="Aris-Brosou S."/>
            <person name="Farinelli L."/>
            <person name="Corradi N."/>
        </authorList>
    </citation>
    <scope>NUCLEOTIDE SEQUENCE [LARGE SCALE GENOMIC DNA]</scope>
    <source>
        <strain evidence="1 2">PA08 1199</strain>
    </source>
</reference>
<dbReference type="RefSeq" id="XP_024329595.1">
    <property type="nucleotide sequence ID" value="XM_024474539.1"/>
</dbReference>
<evidence type="ECO:0000313" key="2">
    <source>
        <dbReference type="Proteomes" id="UP000034350"/>
    </source>
</evidence>
<dbReference type="Proteomes" id="UP000034350">
    <property type="component" value="Unassembled WGS sequence"/>
</dbReference>
<sequence>MGNWLNIIKCKGMKKLQDFHILRKLVNLCFLTKNFSYFRNNFFLFFFVYRII</sequence>
<dbReference type="AlphaFoldDB" id="A0A0F9WL88"/>
<organism evidence="1 2">
    <name type="scientific">Vairimorpha ceranae</name>
    <dbReference type="NCBI Taxonomy" id="40302"/>
    <lineage>
        <taxon>Eukaryota</taxon>
        <taxon>Fungi</taxon>
        <taxon>Fungi incertae sedis</taxon>
        <taxon>Microsporidia</taxon>
        <taxon>Nosematidae</taxon>
        <taxon>Vairimorpha</taxon>
    </lineage>
</organism>
<evidence type="ECO:0000313" key="1">
    <source>
        <dbReference type="EMBL" id="KKO73853.1"/>
    </source>
</evidence>
<gene>
    <name evidence="1" type="ORF">AAJ76_2020002320</name>
</gene>
<comment type="caution">
    <text evidence="1">The sequence shown here is derived from an EMBL/GenBank/DDBJ whole genome shotgun (WGS) entry which is preliminary data.</text>
</comment>
<dbReference type="VEuPathDB" id="MicrosporidiaDB:AAJ76_2020002320"/>
<dbReference type="GeneID" id="36319463"/>
<name>A0A0F9WL88_9MICR</name>
<dbReference type="EMBL" id="JPQZ01000202">
    <property type="protein sequence ID" value="KKO73853.1"/>
    <property type="molecule type" value="Genomic_DNA"/>
</dbReference>
<accession>A0A0F9WL88</accession>
<protein>
    <submittedName>
        <fullName evidence="1">Uncharacterized protein</fullName>
    </submittedName>
</protein>
<proteinExistence type="predicted"/>
<keyword evidence="2" id="KW-1185">Reference proteome</keyword>